<dbReference type="AlphaFoldDB" id="A0AA97I4F5"/>
<dbReference type="RefSeq" id="WP_317135704.1">
    <property type="nucleotide sequence ID" value="NZ_CP043875.1"/>
</dbReference>
<reference evidence="1 2" key="1">
    <citation type="submission" date="2019-09" db="EMBL/GenBank/DDBJ databases">
        <title>The complete genome of Methanoplanus sp. FWC-SCC4.</title>
        <authorList>
            <person name="Chen S.-C."/>
            <person name="Zhou Y.-Z."/>
            <person name="Lai M.-C."/>
        </authorList>
    </citation>
    <scope>NUCLEOTIDE SEQUENCE [LARGE SCALE GENOMIC DNA]</scope>
    <source>
        <strain evidence="1 2">FWC-SCC4</strain>
    </source>
</reference>
<dbReference type="KEGG" id="mefw:F1737_05970"/>
<name>A0AA97I4F5_9EURY</name>
<dbReference type="GeneID" id="85229708"/>
<evidence type="ECO:0000313" key="1">
    <source>
        <dbReference type="EMBL" id="WOF16291.1"/>
    </source>
</evidence>
<dbReference type="EMBL" id="CP043875">
    <property type="protein sequence ID" value="WOF16291.1"/>
    <property type="molecule type" value="Genomic_DNA"/>
</dbReference>
<keyword evidence="2" id="KW-1185">Reference proteome</keyword>
<evidence type="ECO:0000313" key="2">
    <source>
        <dbReference type="Proteomes" id="UP001301797"/>
    </source>
</evidence>
<accession>A0AA97I4F5</accession>
<sequence>MVQTELNASPSSSRATIYQLWVAVEKCFEMDAENQKVIIEILGDVTIENKELIEVKALSASLTDNDIAFWKTLYNWTQNTFDINNYSLILHTTQEFGSTSTLSEWNKRDKNEKYDILKGIYEKSESGFTKKKKKDEKAKPSKVLLLQRLILNEIAEEELLRLLDRLYIAASSLEQKEYYERIKIRELKGIPQNRQNEFLNSLLGFVSKPSLKKKDMWEITYAEFKVYQESLNSMYCKESKFFPRINSHELNDEELRNYEDYPFIQKINDIQYPQVVRRAVIDYLSALITINQEFEKHSFPLDRLQIYLDDSLDVFHRKYEVHSYNCSNIIEDSKKFYNEITTREIPQMEEFYQTPHYFHNGLLHSEMNNPKKELKWRLDKNE</sequence>
<organism evidence="1 2">
    <name type="scientific">Methanochimaera problematica</name>
    <dbReference type="NCBI Taxonomy" id="2609417"/>
    <lineage>
        <taxon>Archaea</taxon>
        <taxon>Methanobacteriati</taxon>
        <taxon>Methanobacteriota</taxon>
        <taxon>Stenosarchaea group</taxon>
        <taxon>Methanomicrobia</taxon>
        <taxon>Methanomicrobiales</taxon>
        <taxon>Methanomicrobiaceae</taxon>
        <taxon>Methanochimaera</taxon>
    </lineage>
</organism>
<dbReference type="Proteomes" id="UP001301797">
    <property type="component" value="Chromosome"/>
</dbReference>
<gene>
    <name evidence="1" type="ORF">F1737_05970</name>
</gene>
<proteinExistence type="predicted"/>
<protein>
    <submittedName>
        <fullName evidence="1">Uncharacterized protein</fullName>
    </submittedName>
</protein>